<sequence length="253" mass="29052">MPSTLKINFYDRHFIDFRRLDPMQPMDLGDGPEHLELSIPIPRDASETTWNPLFGTRSLYAGHLSDGSTSRPVFIKWARSKQRMEELEMEGDFYCSALRKLQGVVVPNFCGYYTATSQNMHGLGCMILEWIDRCDSSGGEIDNRSKLEATYRLHQVGVRHYDLEGEENFITHGDRVYIVGFSQAEERCGCEITKDRVRLCPEMMWAEEQFGDGETNNVLKEIGVPPGWRMCLDEATWIVECMSHGTALHTWKL</sequence>
<proteinExistence type="predicted"/>
<protein>
    <recommendedName>
        <fullName evidence="3">Protein kinase domain-containing protein</fullName>
    </recommendedName>
</protein>
<dbReference type="EMBL" id="WIUZ02000005">
    <property type="protein sequence ID" value="KAF9786769.1"/>
    <property type="molecule type" value="Genomic_DNA"/>
</dbReference>
<organism evidence="1 2">
    <name type="scientific">Thelephora terrestris</name>
    <dbReference type="NCBI Taxonomy" id="56493"/>
    <lineage>
        <taxon>Eukaryota</taxon>
        <taxon>Fungi</taxon>
        <taxon>Dikarya</taxon>
        <taxon>Basidiomycota</taxon>
        <taxon>Agaricomycotina</taxon>
        <taxon>Agaricomycetes</taxon>
        <taxon>Thelephorales</taxon>
        <taxon>Thelephoraceae</taxon>
        <taxon>Thelephora</taxon>
    </lineage>
</organism>
<reference evidence="1" key="2">
    <citation type="submission" date="2020-11" db="EMBL/GenBank/DDBJ databases">
        <authorList>
            <consortium name="DOE Joint Genome Institute"/>
            <person name="Kuo A."/>
            <person name="Miyauchi S."/>
            <person name="Kiss E."/>
            <person name="Drula E."/>
            <person name="Kohler A."/>
            <person name="Sanchez-Garcia M."/>
            <person name="Andreopoulos B."/>
            <person name="Barry K.W."/>
            <person name="Bonito G."/>
            <person name="Buee M."/>
            <person name="Carver A."/>
            <person name="Chen C."/>
            <person name="Cichocki N."/>
            <person name="Clum A."/>
            <person name="Culley D."/>
            <person name="Crous P.W."/>
            <person name="Fauchery L."/>
            <person name="Girlanda M."/>
            <person name="Hayes R."/>
            <person name="Keri Z."/>
            <person name="Labutti K."/>
            <person name="Lipzen A."/>
            <person name="Lombard V."/>
            <person name="Magnuson J."/>
            <person name="Maillard F."/>
            <person name="Morin E."/>
            <person name="Murat C."/>
            <person name="Nolan M."/>
            <person name="Ohm R."/>
            <person name="Pangilinan J."/>
            <person name="Pereira M."/>
            <person name="Perotto S."/>
            <person name="Peter M."/>
            <person name="Riley R."/>
            <person name="Sitrit Y."/>
            <person name="Stielow B."/>
            <person name="Szollosi G."/>
            <person name="Zifcakova L."/>
            <person name="Stursova M."/>
            <person name="Spatafora J.W."/>
            <person name="Tedersoo L."/>
            <person name="Vaario L.-M."/>
            <person name="Yamada A."/>
            <person name="Yan M."/>
            <person name="Wang P."/>
            <person name="Xu J."/>
            <person name="Bruns T."/>
            <person name="Baldrian P."/>
            <person name="Vilgalys R."/>
            <person name="Henrissat B."/>
            <person name="Grigoriev I.V."/>
            <person name="Hibbett D."/>
            <person name="Nagy L.G."/>
            <person name="Martin F.M."/>
        </authorList>
    </citation>
    <scope>NUCLEOTIDE SEQUENCE</scope>
    <source>
        <strain evidence="1">UH-Tt-Lm1</strain>
    </source>
</reference>
<evidence type="ECO:0008006" key="3">
    <source>
        <dbReference type="Google" id="ProtNLM"/>
    </source>
</evidence>
<evidence type="ECO:0000313" key="1">
    <source>
        <dbReference type="EMBL" id="KAF9786769.1"/>
    </source>
</evidence>
<reference evidence="1" key="1">
    <citation type="journal article" date="2020" name="Nat. Commun.">
        <title>Large-scale genome sequencing of mycorrhizal fungi provides insights into the early evolution of symbiotic traits.</title>
        <authorList>
            <person name="Miyauchi S."/>
            <person name="Kiss E."/>
            <person name="Kuo A."/>
            <person name="Drula E."/>
            <person name="Kohler A."/>
            <person name="Sanchez-Garcia M."/>
            <person name="Morin E."/>
            <person name="Andreopoulos B."/>
            <person name="Barry K.W."/>
            <person name="Bonito G."/>
            <person name="Buee M."/>
            <person name="Carver A."/>
            <person name="Chen C."/>
            <person name="Cichocki N."/>
            <person name="Clum A."/>
            <person name="Culley D."/>
            <person name="Crous P.W."/>
            <person name="Fauchery L."/>
            <person name="Girlanda M."/>
            <person name="Hayes R.D."/>
            <person name="Keri Z."/>
            <person name="LaButti K."/>
            <person name="Lipzen A."/>
            <person name="Lombard V."/>
            <person name="Magnuson J."/>
            <person name="Maillard F."/>
            <person name="Murat C."/>
            <person name="Nolan M."/>
            <person name="Ohm R.A."/>
            <person name="Pangilinan J."/>
            <person name="Pereira M.F."/>
            <person name="Perotto S."/>
            <person name="Peter M."/>
            <person name="Pfister S."/>
            <person name="Riley R."/>
            <person name="Sitrit Y."/>
            <person name="Stielow J.B."/>
            <person name="Szollosi G."/>
            <person name="Zifcakova L."/>
            <person name="Stursova M."/>
            <person name="Spatafora J.W."/>
            <person name="Tedersoo L."/>
            <person name="Vaario L.M."/>
            <person name="Yamada A."/>
            <person name="Yan M."/>
            <person name="Wang P."/>
            <person name="Xu J."/>
            <person name="Bruns T."/>
            <person name="Baldrian P."/>
            <person name="Vilgalys R."/>
            <person name="Dunand C."/>
            <person name="Henrissat B."/>
            <person name="Grigoriev I.V."/>
            <person name="Hibbett D."/>
            <person name="Nagy L.G."/>
            <person name="Martin F.M."/>
        </authorList>
    </citation>
    <scope>NUCLEOTIDE SEQUENCE</scope>
    <source>
        <strain evidence="1">UH-Tt-Lm1</strain>
    </source>
</reference>
<comment type="caution">
    <text evidence="1">The sequence shown here is derived from an EMBL/GenBank/DDBJ whole genome shotgun (WGS) entry which is preliminary data.</text>
</comment>
<dbReference type="SUPFAM" id="SSF56112">
    <property type="entry name" value="Protein kinase-like (PK-like)"/>
    <property type="match status" value="1"/>
</dbReference>
<keyword evidence="2" id="KW-1185">Reference proteome</keyword>
<name>A0A9P6HH07_9AGAM</name>
<dbReference type="InterPro" id="IPR011009">
    <property type="entry name" value="Kinase-like_dom_sf"/>
</dbReference>
<accession>A0A9P6HH07</accession>
<dbReference type="Proteomes" id="UP000736335">
    <property type="component" value="Unassembled WGS sequence"/>
</dbReference>
<dbReference type="OrthoDB" id="3182995at2759"/>
<gene>
    <name evidence="1" type="ORF">BJ322DRAFT_1209810</name>
</gene>
<dbReference type="AlphaFoldDB" id="A0A9P6HH07"/>
<evidence type="ECO:0000313" key="2">
    <source>
        <dbReference type="Proteomes" id="UP000736335"/>
    </source>
</evidence>